<dbReference type="Proteomes" id="UP000005446">
    <property type="component" value="Unassembled WGS sequence"/>
</dbReference>
<feature type="region of interest" description="Disordered" evidence="1">
    <location>
        <begin position="44"/>
        <end position="93"/>
    </location>
</feature>
<protein>
    <submittedName>
        <fullName evidence="2">Uncharacterized protein</fullName>
    </submittedName>
</protein>
<evidence type="ECO:0000256" key="1">
    <source>
        <dbReference type="SAM" id="MobiDB-lite"/>
    </source>
</evidence>
<sequence length="163" mass="18133">MSKGMRGRNAWGACLCGLFERSESCSPFQTLLLLEWKGFRGERSLGRGPGGSRESRWGLNEGADETSRKLLPRKRQHESATAGALHRQSEPQATDAASFEVLLPLCGTLLDENWSRTQELSRQRRREQEQRQAAYSKADGSFTLEALALLCSALSDFQLMALA</sequence>
<accession>H0EYK2</accession>
<dbReference type="EMBL" id="AGUE01000252">
    <property type="protein sequence ID" value="EHK96405.1"/>
    <property type="molecule type" value="Genomic_DNA"/>
</dbReference>
<dbReference type="AlphaFoldDB" id="H0EYK2"/>
<gene>
    <name evidence="2" type="ORF">M7I_7907</name>
</gene>
<proteinExistence type="predicted"/>
<evidence type="ECO:0000313" key="3">
    <source>
        <dbReference type="Proteomes" id="UP000005446"/>
    </source>
</evidence>
<keyword evidence="3" id="KW-1185">Reference proteome</keyword>
<dbReference type="HOGENOM" id="CLU_1627219_0_0_1"/>
<dbReference type="InParanoid" id="H0EYK2"/>
<name>H0EYK2_GLAL7</name>
<comment type="caution">
    <text evidence="2">The sequence shown here is derived from an EMBL/GenBank/DDBJ whole genome shotgun (WGS) entry which is preliminary data.</text>
</comment>
<organism evidence="2 3">
    <name type="scientific">Glarea lozoyensis (strain ATCC 74030 / MF5533)</name>
    <dbReference type="NCBI Taxonomy" id="1104152"/>
    <lineage>
        <taxon>Eukaryota</taxon>
        <taxon>Fungi</taxon>
        <taxon>Dikarya</taxon>
        <taxon>Ascomycota</taxon>
        <taxon>Pezizomycotina</taxon>
        <taxon>Leotiomycetes</taxon>
        <taxon>Helotiales</taxon>
        <taxon>Helotiaceae</taxon>
        <taxon>Glarea</taxon>
    </lineage>
</organism>
<reference evidence="2 3" key="1">
    <citation type="journal article" date="2012" name="Eukaryot. Cell">
        <title>Genome sequence of the fungus Glarea lozoyensis: the first genome sequence of a species from the Helotiaceae family.</title>
        <authorList>
            <person name="Youssar L."/>
            <person name="Gruening B.A."/>
            <person name="Erxleben A."/>
            <person name="Guenther S."/>
            <person name="Huettel W."/>
        </authorList>
    </citation>
    <scope>NUCLEOTIDE SEQUENCE [LARGE SCALE GENOMIC DNA]</scope>
    <source>
        <strain evidence="3">ATCC 74030 / MF5533</strain>
    </source>
</reference>
<evidence type="ECO:0000313" key="2">
    <source>
        <dbReference type="EMBL" id="EHK96405.1"/>
    </source>
</evidence>